<evidence type="ECO:0000313" key="1">
    <source>
        <dbReference type="Proteomes" id="UP000025227"/>
    </source>
</evidence>
<dbReference type="WBParaSite" id="HCON_00179310-00002">
    <property type="protein sequence ID" value="HCON_00179310-00002"/>
    <property type="gene ID" value="HCON_00179310"/>
</dbReference>
<keyword evidence="1" id="KW-1185">Reference proteome</keyword>
<dbReference type="AlphaFoldDB" id="A0A7I4Z4A0"/>
<organism evidence="1 2">
    <name type="scientific">Haemonchus contortus</name>
    <name type="common">Barber pole worm</name>
    <dbReference type="NCBI Taxonomy" id="6289"/>
    <lineage>
        <taxon>Eukaryota</taxon>
        <taxon>Metazoa</taxon>
        <taxon>Ecdysozoa</taxon>
        <taxon>Nematoda</taxon>
        <taxon>Chromadorea</taxon>
        <taxon>Rhabditida</taxon>
        <taxon>Rhabditina</taxon>
        <taxon>Rhabditomorpha</taxon>
        <taxon>Strongyloidea</taxon>
        <taxon>Trichostrongylidae</taxon>
        <taxon>Haemonchus</taxon>
    </lineage>
</organism>
<protein>
    <submittedName>
        <fullName evidence="2">Protein ZIP4 homolog</fullName>
    </submittedName>
</protein>
<sequence>MTTFLSSWQDFKSVVEGTSRKLLKKTCFPLAIKQLAFISAQMQDEELSYHAVVCHSEQAHIQRKMNNSDEERKQYVIAANILYNLLYRRVNSRSRAHCYSRKEITVFYSRSISLCMEMRDLRVAGFTSLEAAKVLTDCVQSDMAAEHAQRAVRLLEGDFNALLQSLYCLATVHFHLSLWEHLLADVDDIWMVIMKCKSRSSMGRRVLKDLEVITVLILWRTQLSCSGRHKLLMSLYADSLGFHMRRKGLPCQSAHGNSSLSSREFHMVREFLGLLSSGRVQDARTSLLCNTAYKKVDAGNITRSKLLFLSPLAVQVILLFTNKDQVL</sequence>
<accession>A0A7I4Z4A0</accession>
<dbReference type="OrthoDB" id="5866952at2759"/>
<name>A0A7I4Z4A0_HAECO</name>
<proteinExistence type="predicted"/>
<reference evidence="2" key="1">
    <citation type="submission" date="2020-12" db="UniProtKB">
        <authorList>
            <consortium name="WormBaseParasite"/>
        </authorList>
    </citation>
    <scope>IDENTIFICATION</scope>
    <source>
        <strain evidence="2">MHco3</strain>
    </source>
</reference>
<dbReference type="Proteomes" id="UP000025227">
    <property type="component" value="Unplaced"/>
</dbReference>
<evidence type="ECO:0000313" key="2">
    <source>
        <dbReference type="WBParaSite" id="HCON_00179310-00002"/>
    </source>
</evidence>